<gene>
    <name evidence="2" type="ORF">C3R40_021570</name>
    <name evidence="3" type="ORF">C3R40_15880</name>
</gene>
<evidence type="ECO:0000313" key="3">
    <source>
        <dbReference type="EMBL" id="POP15839.1"/>
    </source>
</evidence>
<comment type="caution">
    <text evidence="3">The sequence shown here is derived from an EMBL/GenBank/DDBJ whole genome shotgun (WGS) entry which is preliminary data.</text>
</comment>
<accession>A0AAP8PU01</accession>
<reference evidence="2 4" key="3">
    <citation type="submission" date="2024-07" db="EMBL/GenBank/DDBJ databases">
        <authorList>
            <person name="Raymann K."/>
        </authorList>
    </citation>
    <scope>NUCLEOTIDE SEQUENCE [LARGE SCALE GENOMIC DNA]</scope>
    <source>
        <strain evidence="2 4">KZ19</strain>
    </source>
</reference>
<sequence length="163" mass="18662">MKAGLSKRLWRYRYALLGAMAIAGCGVSAYFLFFKPQIPECRAVLRSTDQLPDQLMQRVLLVSVVPEGARSVTLLLSGSFFDGDTRYTIERAMIMDYQRQGSNYTLRRKEAVRKSQDNLDNEALNRRLPMSAPLIHWRIEKVDERHYLFSGNHAPLFVCTTAS</sequence>
<reference evidence="3" key="1">
    <citation type="submission" date="2018-01" db="EMBL/GenBank/DDBJ databases">
        <title>The opportunistic pathogen Serratia marcescens is an overlooked threat to honeybees.</title>
        <authorList>
            <person name="Raymann K."/>
            <person name="Shaffer Z."/>
            <person name="Coon K."/>
            <person name="Salisbury S."/>
            <person name="Moran N.A."/>
        </authorList>
    </citation>
    <scope>NUCLEOTIDE SEQUENCE [LARGE SCALE GENOMIC DNA]</scope>
    <source>
        <strain evidence="3">KZ19</strain>
    </source>
</reference>
<name>A0AAP8PU01_SERMA</name>
<proteinExistence type="predicted"/>
<organism evidence="3">
    <name type="scientific">Serratia marcescens</name>
    <dbReference type="NCBI Taxonomy" id="615"/>
    <lineage>
        <taxon>Bacteria</taxon>
        <taxon>Pseudomonadati</taxon>
        <taxon>Pseudomonadota</taxon>
        <taxon>Gammaproteobacteria</taxon>
        <taxon>Enterobacterales</taxon>
        <taxon>Yersiniaceae</taxon>
        <taxon>Serratia</taxon>
    </lineage>
</organism>
<keyword evidence="1" id="KW-0472">Membrane</keyword>
<evidence type="ECO:0000256" key="1">
    <source>
        <dbReference type="SAM" id="Phobius"/>
    </source>
</evidence>
<evidence type="ECO:0000313" key="2">
    <source>
        <dbReference type="EMBL" id="MEX3189199.1"/>
    </source>
</evidence>
<dbReference type="AlphaFoldDB" id="A0AAP8PU01"/>
<dbReference type="Proteomes" id="UP000237365">
    <property type="component" value="Unassembled WGS sequence"/>
</dbReference>
<evidence type="ECO:0000313" key="4">
    <source>
        <dbReference type="Proteomes" id="UP000237365"/>
    </source>
</evidence>
<reference evidence="2 4" key="2">
    <citation type="submission" date="2024-07" db="EMBL/GenBank/DDBJ databases">
        <title>Making a pathogen? Evaluating the impact of protist predation on the evolution of virulence in Serratia marcescens.</title>
        <authorList>
            <person name="Hopkins H."/>
            <person name="Lopezguerra C."/>
            <person name="Lau M.-J."/>
        </authorList>
    </citation>
    <scope>NUCLEOTIDE SEQUENCE [LARGE SCALE GENOMIC DNA]</scope>
    <source>
        <strain evidence="2 4">KZ19</strain>
    </source>
</reference>
<protein>
    <submittedName>
        <fullName evidence="3">Uncharacterized protein</fullName>
    </submittedName>
</protein>
<keyword evidence="1" id="KW-1133">Transmembrane helix</keyword>
<keyword evidence="1" id="KW-0812">Transmembrane</keyword>
<feature type="transmembrane region" description="Helical" evidence="1">
    <location>
        <begin position="12"/>
        <end position="33"/>
    </location>
</feature>
<dbReference type="EMBL" id="PQGI02000003">
    <property type="protein sequence ID" value="MEX3189199.1"/>
    <property type="molecule type" value="Genomic_DNA"/>
</dbReference>
<dbReference type="RefSeq" id="WP_046688087.1">
    <property type="nucleotide sequence ID" value="NZ_CAMKJB010000003.1"/>
</dbReference>
<dbReference type="EMBL" id="PQGI01000012">
    <property type="protein sequence ID" value="POP15839.1"/>
    <property type="molecule type" value="Genomic_DNA"/>
</dbReference>
<dbReference type="PROSITE" id="PS51257">
    <property type="entry name" value="PROKAR_LIPOPROTEIN"/>
    <property type="match status" value="1"/>
</dbReference>